<name>A0A812M2Q4_SYMPI</name>
<keyword evidence="1" id="KW-1133">Transmembrane helix</keyword>
<organism evidence="2 3">
    <name type="scientific">Symbiodinium pilosum</name>
    <name type="common">Dinoflagellate</name>
    <dbReference type="NCBI Taxonomy" id="2952"/>
    <lineage>
        <taxon>Eukaryota</taxon>
        <taxon>Sar</taxon>
        <taxon>Alveolata</taxon>
        <taxon>Dinophyceae</taxon>
        <taxon>Suessiales</taxon>
        <taxon>Symbiodiniaceae</taxon>
        <taxon>Symbiodinium</taxon>
    </lineage>
</organism>
<evidence type="ECO:0000256" key="1">
    <source>
        <dbReference type="SAM" id="Phobius"/>
    </source>
</evidence>
<feature type="transmembrane region" description="Helical" evidence="1">
    <location>
        <begin position="39"/>
        <end position="62"/>
    </location>
</feature>
<evidence type="ECO:0000313" key="2">
    <source>
        <dbReference type="EMBL" id="CAE7254196.1"/>
    </source>
</evidence>
<accession>A0A812M2Q4</accession>
<feature type="non-terminal residue" evidence="2">
    <location>
        <position position="80"/>
    </location>
</feature>
<gene>
    <name evidence="2" type="primary">PRKAA1</name>
    <name evidence="2" type="ORF">SPIL2461_LOCUS5041</name>
</gene>
<protein>
    <submittedName>
        <fullName evidence="2">PRKAA1 protein</fullName>
    </submittedName>
</protein>
<dbReference type="EMBL" id="CAJNIZ010006980">
    <property type="protein sequence ID" value="CAE7254196.1"/>
    <property type="molecule type" value="Genomic_DNA"/>
</dbReference>
<keyword evidence="1" id="KW-0472">Membrane</keyword>
<reference evidence="2" key="1">
    <citation type="submission" date="2021-02" db="EMBL/GenBank/DDBJ databases">
        <authorList>
            <person name="Dougan E. K."/>
            <person name="Rhodes N."/>
            <person name="Thang M."/>
            <person name="Chan C."/>
        </authorList>
    </citation>
    <scope>NUCLEOTIDE SEQUENCE</scope>
</reference>
<sequence length="80" mass="8299">MSAKSSDPASAALMSTDNWGSIEEVVNAPLGPVAGDASWFSVFCMCLTLPLNLIQGCIGGLCKSAMAFMVLGCYCCQCIP</sequence>
<comment type="caution">
    <text evidence="2">The sequence shown here is derived from an EMBL/GenBank/DDBJ whole genome shotgun (WGS) entry which is preliminary data.</text>
</comment>
<evidence type="ECO:0000313" key="3">
    <source>
        <dbReference type="Proteomes" id="UP000649617"/>
    </source>
</evidence>
<proteinExistence type="predicted"/>
<dbReference type="Proteomes" id="UP000649617">
    <property type="component" value="Unassembled WGS sequence"/>
</dbReference>
<dbReference type="AlphaFoldDB" id="A0A812M2Q4"/>
<keyword evidence="3" id="KW-1185">Reference proteome</keyword>
<keyword evidence="1" id="KW-0812">Transmembrane</keyword>